<evidence type="ECO:0000256" key="6">
    <source>
        <dbReference type="RuleBase" id="RU361192"/>
    </source>
</evidence>
<comment type="similarity">
    <text evidence="2 6">Belongs to the glycosyl hydrolase 53 family.</text>
</comment>
<evidence type="ECO:0000313" key="8">
    <source>
        <dbReference type="Proteomes" id="UP000288227"/>
    </source>
</evidence>
<keyword evidence="5 6" id="KW-0326">Glycosidase</keyword>
<gene>
    <name evidence="7" type="ORF">SanaruYs_08630</name>
</gene>
<evidence type="ECO:0000313" key="7">
    <source>
        <dbReference type="EMBL" id="GCC50645.1"/>
    </source>
</evidence>
<dbReference type="PANTHER" id="PTHR34983">
    <property type="entry name" value="ARABINOGALACTAN ENDO-BETA-1,4-GALACTANASE A"/>
    <property type="match status" value="1"/>
</dbReference>
<dbReference type="Proteomes" id="UP000288227">
    <property type="component" value="Unassembled WGS sequence"/>
</dbReference>
<dbReference type="Gene3D" id="3.20.20.80">
    <property type="entry name" value="Glycosidases"/>
    <property type="match status" value="1"/>
</dbReference>
<evidence type="ECO:0000256" key="4">
    <source>
        <dbReference type="ARBA" id="ARBA00022801"/>
    </source>
</evidence>
<keyword evidence="8" id="KW-1185">Reference proteome</keyword>
<accession>A0A401U6X7</accession>
<dbReference type="GO" id="GO:0031218">
    <property type="term" value="F:arabinogalactan endo-1,4-beta-galactosidase activity"/>
    <property type="evidence" value="ECO:0007669"/>
    <property type="project" value="UniProtKB-EC"/>
</dbReference>
<dbReference type="PANTHER" id="PTHR34983:SF1">
    <property type="entry name" value="ARABINOGALACTAN ENDO-BETA-1,4-GALACTANASE A"/>
    <property type="match status" value="1"/>
</dbReference>
<evidence type="ECO:0000256" key="5">
    <source>
        <dbReference type="ARBA" id="ARBA00023295"/>
    </source>
</evidence>
<organism evidence="7 8">
    <name type="scientific">Chryseotalea sanaruensis</name>
    <dbReference type="NCBI Taxonomy" id="2482724"/>
    <lineage>
        <taxon>Bacteria</taxon>
        <taxon>Pseudomonadati</taxon>
        <taxon>Bacteroidota</taxon>
        <taxon>Cytophagia</taxon>
        <taxon>Cytophagales</taxon>
        <taxon>Chryseotaleaceae</taxon>
        <taxon>Chryseotalea</taxon>
    </lineage>
</organism>
<dbReference type="InterPro" id="IPR011683">
    <property type="entry name" value="Glyco_hydro_53"/>
</dbReference>
<sequence length="348" mass="39038">MICISLSACSDEPNDAVVEPVQKDLIKAADVSFLPEIREEGTIFYNAQNLPADVLDILKESGCNTLRLRVWHTPADGRSSLEEVAAFASEAKAKGFKIWITLHYSDTWADPGSQTKPQAWQSANLQGLSDSVYNYTKKVMQRLSPEYIQIGNEINGGLIWPEGAEANSANFITFLKRGVEAVRDVSSTTKIMMHYAGVDADWFYAILKNQQVDYDIIALSYYPRWHSKNLIEVESAIARISRTNEKDIVLAETAYPFTLQWNDWTNNLIGEPGHLVTGYPASPEGQKAFMLKVKSMIIKTDRAIGFAYWAPEWVAYRGDEASNGSAWENMALFNFDNKVLPAIDVFKD</sequence>
<dbReference type="AlphaFoldDB" id="A0A401U6X7"/>
<protein>
    <recommendedName>
        <fullName evidence="3 6">Arabinogalactan endo-beta-1,4-galactanase</fullName>
        <ecNumber evidence="3 6">3.2.1.89</ecNumber>
    </recommendedName>
</protein>
<evidence type="ECO:0000256" key="1">
    <source>
        <dbReference type="ARBA" id="ARBA00001695"/>
    </source>
</evidence>
<dbReference type="EC" id="3.2.1.89" evidence="3 6"/>
<dbReference type="Pfam" id="PF07745">
    <property type="entry name" value="Glyco_hydro_53"/>
    <property type="match status" value="1"/>
</dbReference>
<keyword evidence="4 6" id="KW-0378">Hydrolase</keyword>
<proteinExistence type="inferred from homology"/>
<evidence type="ECO:0000256" key="2">
    <source>
        <dbReference type="ARBA" id="ARBA00010687"/>
    </source>
</evidence>
<dbReference type="GO" id="GO:0015926">
    <property type="term" value="F:glucosidase activity"/>
    <property type="evidence" value="ECO:0007669"/>
    <property type="project" value="InterPro"/>
</dbReference>
<name>A0A401U6X7_9BACT</name>
<comment type="catalytic activity">
    <reaction evidence="1 6">
        <text>The enzyme specifically hydrolyzes (1-&gt;4)-beta-D-galactosidic linkages in type I arabinogalactans.</text>
        <dbReference type="EC" id="3.2.1.89"/>
    </reaction>
</comment>
<dbReference type="EMBL" id="BHXQ01000001">
    <property type="protein sequence ID" value="GCC50645.1"/>
    <property type="molecule type" value="Genomic_DNA"/>
</dbReference>
<dbReference type="SUPFAM" id="SSF51445">
    <property type="entry name" value="(Trans)glycosidases"/>
    <property type="match status" value="1"/>
</dbReference>
<dbReference type="InterPro" id="IPR017853">
    <property type="entry name" value="GH"/>
</dbReference>
<evidence type="ECO:0000256" key="3">
    <source>
        <dbReference type="ARBA" id="ARBA00012556"/>
    </source>
</evidence>
<reference evidence="7 8" key="1">
    <citation type="submission" date="2018-11" db="EMBL/GenBank/DDBJ databases">
        <title>Chryseotalea sanarue gen. nov., sp., nov., a member of the family Cytophagaceae, isolated from a brackish lake in Hamamatsu Japan.</title>
        <authorList>
            <person name="Maejima Y."/>
            <person name="Iino T."/>
            <person name="Muraguchi Y."/>
            <person name="Fukuda K."/>
            <person name="Ohkuma M."/>
            <person name="Moriuchi R."/>
            <person name="Dohra H."/>
            <person name="Kimbara K."/>
            <person name="Shintani M."/>
        </authorList>
    </citation>
    <scope>NUCLEOTIDE SEQUENCE [LARGE SCALE GENOMIC DNA]</scope>
    <source>
        <strain evidence="7 8">Ys</strain>
    </source>
</reference>
<dbReference type="GO" id="GO:0045490">
    <property type="term" value="P:pectin catabolic process"/>
    <property type="evidence" value="ECO:0007669"/>
    <property type="project" value="TreeGrafter"/>
</dbReference>
<comment type="caution">
    <text evidence="7">The sequence shown here is derived from an EMBL/GenBank/DDBJ whole genome shotgun (WGS) entry which is preliminary data.</text>
</comment>